<evidence type="ECO:0000256" key="2">
    <source>
        <dbReference type="SAM" id="Phobius"/>
    </source>
</evidence>
<sequence>MGVKRQPHARQPGRRQAESAGRRVALLLERRVTSPRSWHINCQPRRRQRAQHCPSQGSATEAPLALREMNALIVSQLGGSSARANRREQARRRRRKRRRWTCRAAPAPRFTIMSAHRSTTAQHCTHAVLACRQPPPAAALQTARRPPAQPARGADAGQAKSPSRLVYPQRFRTKSKRGCALWRRDDAVGKAGMSWALSAGYLCAVCQGDSSGDPSCLRSTCTPHVFPGLKRTFLIPIVIFSCPPTAALALPLLAFPRILSLL</sequence>
<evidence type="ECO:0000313" key="3">
    <source>
        <dbReference type="EMBL" id="KAH7054241.1"/>
    </source>
</evidence>
<feature type="region of interest" description="Disordered" evidence="1">
    <location>
        <begin position="1"/>
        <end position="21"/>
    </location>
</feature>
<keyword evidence="4" id="KW-1185">Reference proteome</keyword>
<comment type="caution">
    <text evidence="3">The sequence shown here is derived from an EMBL/GenBank/DDBJ whole genome shotgun (WGS) entry which is preliminary data.</text>
</comment>
<feature type="compositionally biased region" description="Basic residues" evidence="1">
    <location>
        <begin position="1"/>
        <end position="13"/>
    </location>
</feature>
<name>A0ABQ8GFJ1_9PEZI</name>
<dbReference type="EMBL" id="JAGTJR010000009">
    <property type="protein sequence ID" value="KAH7054241.1"/>
    <property type="molecule type" value="Genomic_DNA"/>
</dbReference>
<feature type="compositionally biased region" description="Low complexity" evidence="1">
    <location>
        <begin position="142"/>
        <end position="159"/>
    </location>
</feature>
<feature type="region of interest" description="Disordered" evidence="1">
    <location>
        <begin position="77"/>
        <end position="100"/>
    </location>
</feature>
<feature type="transmembrane region" description="Helical" evidence="2">
    <location>
        <begin position="233"/>
        <end position="255"/>
    </location>
</feature>
<feature type="compositionally biased region" description="Basic residues" evidence="1">
    <location>
        <begin position="89"/>
        <end position="100"/>
    </location>
</feature>
<protein>
    <submittedName>
        <fullName evidence="3">Uncharacterized protein</fullName>
    </submittedName>
</protein>
<feature type="region of interest" description="Disordered" evidence="1">
    <location>
        <begin position="142"/>
        <end position="162"/>
    </location>
</feature>
<dbReference type="Proteomes" id="UP000774617">
    <property type="component" value="Unassembled WGS sequence"/>
</dbReference>
<keyword evidence="2" id="KW-0812">Transmembrane</keyword>
<proteinExistence type="predicted"/>
<organism evidence="3 4">
    <name type="scientific">Macrophomina phaseolina</name>
    <dbReference type="NCBI Taxonomy" id="35725"/>
    <lineage>
        <taxon>Eukaryota</taxon>
        <taxon>Fungi</taxon>
        <taxon>Dikarya</taxon>
        <taxon>Ascomycota</taxon>
        <taxon>Pezizomycotina</taxon>
        <taxon>Dothideomycetes</taxon>
        <taxon>Dothideomycetes incertae sedis</taxon>
        <taxon>Botryosphaeriales</taxon>
        <taxon>Botryosphaeriaceae</taxon>
        <taxon>Macrophomina</taxon>
    </lineage>
</organism>
<keyword evidence="2" id="KW-1133">Transmembrane helix</keyword>
<keyword evidence="2" id="KW-0472">Membrane</keyword>
<evidence type="ECO:0000313" key="4">
    <source>
        <dbReference type="Proteomes" id="UP000774617"/>
    </source>
</evidence>
<reference evidence="3 4" key="1">
    <citation type="journal article" date="2021" name="Nat. Commun.">
        <title>Genetic determinants of endophytism in the Arabidopsis root mycobiome.</title>
        <authorList>
            <person name="Mesny F."/>
            <person name="Miyauchi S."/>
            <person name="Thiergart T."/>
            <person name="Pickel B."/>
            <person name="Atanasova L."/>
            <person name="Karlsson M."/>
            <person name="Huettel B."/>
            <person name="Barry K.W."/>
            <person name="Haridas S."/>
            <person name="Chen C."/>
            <person name="Bauer D."/>
            <person name="Andreopoulos W."/>
            <person name="Pangilinan J."/>
            <person name="LaButti K."/>
            <person name="Riley R."/>
            <person name="Lipzen A."/>
            <person name="Clum A."/>
            <person name="Drula E."/>
            <person name="Henrissat B."/>
            <person name="Kohler A."/>
            <person name="Grigoriev I.V."/>
            <person name="Martin F.M."/>
            <person name="Hacquard S."/>
        </authorList>
    </citation>
    <scope>NUCLEOTIDE SEQUENCE [LARGE SCALE GENOMIC DNA]</scope>
    <source>
        <strain evidence="3 4">MPI-SDFR-AT-0080</strain>
    </source>
</reference>
<accession>A0ABQ8GFJ1</accession>
<evidence type="ECO:0000256" key="1">
    <source>
        <dbReference type="SAM" id="MobiDB-lite"/>
    </source>
</evidence>
<gene>
    <name evidence="3" type="ORF">B0J12DRAFT_448407</name>
</gene>